<evidence type="ECO:0000313" key="2">
    <source>
        <dbReference type="EMBL" id="RRG23661.1"/>
    </source>
</evidence>
<accession>A0A425Y5Z3</accession>
<keyword evidence="1" id="KW-1133">Transmembrane helix</keyword>
<dbReference type="Proteomes" id="UP000285794">
    <property type="component" value="Unassembled WGS sequence"/>
</dbReference>
<protein>
    <recommendedName>
        <fullName evidence="4">YcxB family protein</fullName>
    </recommendedName>
</protein>
<evidence type="ECO:0000256" key="1">
    <source>
        <dbReference type="SAM" id="Phobius"/>
    </source>
</evidence>
<feature type="transmembrane region" description="Helical" evidence="1">
    <location>
        <begin position="12"/>
        <end position="36"/>
    </location>
</feature>
<feature type="transmembrane region" description="Helical" evidence="1">
    <location>
        <begin position="42"/>
        <end position="60"/>
    </location>
</feature>
<gene>
    <name evidence="2" type="ORF">DWB61_04525</name>
</gene>
<reference evidence="2 3" key="1">
    <citation type="submission" date="2018-07" db="EMBL/GenBank/DDBJ databases">
        <title>Draft genome sequence of Ancylomarina sp. M1P.</title>
        <authorList>
            <person name="Yadav S."/>
            <person name="Villanueva L."/>
            <person name="Damste J.S.S."/>
        </authorList>
    </citation>
    <scope>NUCLEOTIDE SEQUENCE [LARGE SCALE GENOMIC DNA]</scope>
    <source>
        <strain evidence="2 3">M1P</strain>
    </source>
</reference>
<dbReference type="OrthoDB" id="1122181at2"/>
<keyword evidence="1" id="KW-0812">Transmembrane</keyword>
<dbReference type="AlphaFoldDB" id="A0A425Y5Z3"/>
<comment type="caution">
    <text evidence="2">The sequence shown here is derived from an EMBL/GenBank/DDBJ whole genome shotgun (WGS) entry which is preliminary data.</text>
</comment>
<keyword evidence="1" id="KW-0472">Membrane</keyword>
<organism evidence="2 3">
    <name type="scientific">Ancylomarina euxinus</name>
    <dbReference type="NCBI Taxonomy" id="2283627"/>
    <lineage>
        <taxon>Bacteria</taxon>
        <taxon>Pseudomonadati</taxon>
        <taxon>Bacteroidota</taxon>
        <taxon>Bacteroidia</taxon>
        <taxon>Marinilabiliales</taxon>
        <taxon>Marinifilaceae</taxon>
        <taxon>Ancylomarina</taxon>
    </lineage>
</organism>
<sequence>MKFEKDLLVQKSTVKTIVGALHMVLITLLISSKIYIEQSFETFDIIYLIAIFLLGSLFILEGTGIPFAKIFGKAFILIDEERISIKKGVFNKEQTIFWDEIKEIEYKPNYFLFTKNDDSLFPFKLRHLAIRFNKEILDFIKVIGKHKGLEIKRMNDFRNK</sequence>
<dbReference type="RefSeq" id="WP_125029702.1">
    <property type="nucleotide sequence ID" value="NZ_JAPXVP010000003.1"/>
</dbReference>
<evidence type="ECO:0008006" key="4">
    <source>
        <dbReference type="Google" id="ProtNLM"/>
    </source>
</evidence>
<proteinExistence type="predicted"/>
<dbReference type="EMBL" id="QQWG01000003">
    <property type="protein sequence ID" value="RRG23661.1"/>
    <property type="molecule type" value="Genomic_DNA"/>
</dbReference>
<evidence type="ECO:0000313" key="3">
    <source>
        <dbReference type="Proteomes" id="UP000285794"/>
    </source>
</evidence>
<name>A0A425Y5Z3_9BACT</name>
<keyword evidence="3" id="KW-1185">Reference proteome</keyword>